<dbReference type="PANTHER" id="PTHR12110:SF53">
    <property type="entry name" value="BLR5974 PROTEIN"/>
    <property type="match status" value="1"/>
</dbReference>
<feature type="domain" description="Xylose isomerase-like TIM barrel" evidence="1">
    <location>
        <begin position="68"/>
        <end position="308"/>
    </location>
</feature>
<proteinExistence type="predicted"/>
<dbReference type="Gene3D" id="3.20.20.150">
    <property type="entry name" value="Divalent-metal-dependent TIM barrel enzymes"/>
    <property type="match status" value="1"/>
</dbReference>
<organism evidence="2 3">
    <name type="scientific">Propylenella binzhouense</name>
    <dbReference type="NCBI Taxonomy" id="2555902"/>
    <lineage>
        <taxon>Bacteria</taxon>
        <taxon>Pseudomonadati</taxon>
        <taxon>Pseudomonadota</taxon>
        <taxon>Alphaproteobacteria</taxon>
        <taxon>Hyphomicrobiales</taxon>
        <taxon>Propylenellaceae</taxon>
        <taxon>Propylenella</taxon>
    </lineage>
</organism>
<evidence type="ECO:0000313" key="3">
    <source>
        <dbReference type="Proteomes" id="UP000773614"/>
    </source>
</evidence>
<evidence type="ECO:0000259" key="1">
    <source>
        <dbReference type="Pfam" id="PF01261"/>
    </source>
</evidence>
<dbReference type="InterPro" id="IPR036237">
    <property type="entry name" value="Xyl_isomerase-like_sf"/>
</dbReference>
<evidence type="ECO:0000313" key="2">
    <source>
        <dbReference type="EMBL" id="MYZ46342.1"/>
    </source>
</evidence>
<keyword evidence="2" id="KW-0413">Isomerase</keyword>
<dbReference type="Pfam" id="PF01261">
    <property type="entry name" value="AP_endonuc_2"/>
    <property type="match status" value="1"/>
</dbReference>
<dbReference type="SUPFAM" id="SSF51658">
    <property type="entry name" value="Xylose isomerase-like"/>
    <property type="match status" value="1"/>
</dbReference>
<keyword evidence="3" id="KW-1185">Reference proteome</keyword>
<dbReference type="InterPro" id="IPR050312">
    <property type="entry name" value="IolE/XylAMocC-like"/>
</dbReference>
<gene>
    <name evidence="2" type="ORF">E4O86_01215</name>
</gene>
<sequence>MLPLYSASANHGSHCKMRLTRACRGHSVATERARPAGRRRTRRMDPKAGSFGCNTYSYMRREPADACLARLADLGFETFEVMIHPGHLWHSEPATVRDLGRLLASRRLGLVTLNMPNIDINIAAAAPEMREHSLRMLERAVGLAGDLGASGLVIAPGKANPLFPPPPQELAAHFFAALDRLVPKAEAAGTALWVENMPFAFLPEIETLAAAVDTYGCDAVGIVYDVANAHFIGEPVFDGLLRARDRLKLVHLSDTGTDVYRHAPVGSGTVPFGAVPAALAAAGYAARPVLEIVSADPDREIVESAARLAAIGLGAGGSVQARPS</sequence>
<name>A0A964WRW7_9HYPH</name>
<reference evidence="2" key="1">
    <citation type="submission" date="2019-03" db="EMBL/GenBank/DDBJ databases">
        <title>Afifella sp. nov., isolated from activated sludge.</title>
        <authorList>
            <person name="Li Q."/>
            <person name="Liu Y."/>
        </authorList>
    </citation>
    <scope>NUCLEOTIDE SEQUENCE</scope>
    <source>
        <strain evidence="2">L72</strain>
    </source>
</reference>
<dbReference type="EMBL" id="SPKJ01000002">
    <property type="protein sequence ID" value="MYZ46342.1"/>
    <property type="molecule type" value="Genomic_DNA"/>
</dbReference>
<dbReference type="AlphaFoldDB" id="A0A964WRW7"/>
<dbReference type="GO" id="GO:0016853">
    <property type="term" value="F:isomerase activity"/>
    <property type="evidence" value="ECO:0007669"/>
    <property type="project" value="UniProtKB-KW"/>
</dbReference>
<comment type="caution">
    <text evidence="2">The sequence shown here is derived from an EMBL/GenBank/DDBJ whole genome shotgun (WGS) entry which is preliminary data.</text>
</comment>
<dbReference type="PANTHER" id="PTHR12110">
    <property type="entry name" value="HYDROXYPYRUVATE ISOMERASE"/>
    <property type="match status" value="1"/>
</dbReference>
<dbReference type="Proteomes" id="UP000773614">
    <property type="component" value="Unassembled WGS sequence"/>
</dbReference>
<accession>A0A964WRW7</accession>
<protein>
    <submittedName>
        <fullName evidence="2">Sugar phosphate isomerase/epimerase</fullName>
    </submittedName>
</protein>
<dbReference type="InterPro" id="IPR013022">
    <property type="entry name" value="Xyl_isomerase-like_TIM-brl"/>
</dbReference>